<protein>
    <recommendedName>
        <fullName evidence="4">Cobalamin biosynthesis protein CobQ</fullName>
    </recommendedName>
</protein>
<accession>A0A1D9FTW2</accession>
<feature type="transmembrane region" description="Helical" evidence="1">
    <location>
        <begin position="24"/>
        <end position="43"/>
    </location>
</feature>
<evidence type="ECO:0008006" key="4">
    <source>
        <dbReference type="Google" id="ProtNLM"/>
    </source>
</evidence>
<keyword evidence="1" id="KW-0472">Membrane</keyword>
<feature type="transmembrane region" description="Helical" evidence="1">
    <location>
        <begin position="139"/>
        <end position="159"/>
    </location>
</feature>
<proteinExistence type="predicted"/>
<keyword evidence="1" id="KW-1133">Transmembrane helix</keyword>
<organism evidence="2 3">
    <name type="scientific">Moorena producens (strain JHB)</name>
    <dbReference type="NCBI Taxonomy" id="1454205"/>
    <lineage>
        <taxon>Bacteria</taxon>
        <taxon>Bacillati</taxon>
        <taxon>Cyanobacteriota</taxon>
        <taxon>Cyanophyceae</taxon>
        <taxon>Coleofasciculales</taxon>
        <taxon>Coleofasciculaceae</taxon>
        <taxon>Moorena</taxon>
    </lineage>
</organism>
<feature type="transmembrane region" description="Helical" evidence="1">
    <location>
        <begin position="64"/>
        <end position="88"/>
    </location>
</feature>
<dbReference type="AlphaFoldDB" id="A0A1D9FTW2"/>
<evidence type="ECO:0000313" key="3">
    <source>
        <dbReference type="Proteomes" id="UP000176944"/>
    </source>
</evidence>
<evidence type="ECO:0000256" key="1">
    <source>
        <dbReference type="SAM" id="Phobius"/>
    </source>
</evidence>
<sequence>MNTPAHAIVNLLILGKKRKPENNFPIVFGAILPDLPMVIFYVYEKLIRGIPENVIWSESYYNQSWQVFFDIFNSFPLILIGGLLAYYFGQTFLIAMFASMALHGIGDFPVHADDAHRHFFPLSNWRFESPVSYWDSRHYGHIFTPIEVLAVIVGCLILWRRYTSMKARIIIAIVLSVYFIYGVYAVLVWG</sequence>
<evidence type="ECO:0000313" key="2">
    <source>
        <dbReference type="EMBL" id="AOY78745.1"/>
    </source>
</evidence>
<feature type="transmembrane region" description="Helical" evidence="1">
    <location>
        <begin position="171"/>
        <end position="189"/>
    </location>
</feature>
<keyword evidence="1" id="KW-0812">Transmembrane</keyword>
<gene>
    <name evidence="2" type="ORF">BJP36_01400</name>
</gene>
<reference evidence="3" key="1">
    <citation type="submission" date="2016-10" db="EMBL/GenBank/DDBJ databases">
        <title>Comparative genomics uncovers the prolific and rare metabolic potential of the cyanobacterial genus Moorea.</title>
        <authorList>
            <person name="Leao T."/>
            <person name="Castelao G."/>
            <person name="Korobeynikov A."/>
            <person name="Monroe E.A."/>
            <person name="Podell S."/>
            <person name="Glukhov E."/>
            <person name="Allen E."/>
            <person name="Gerwick W.H."/>
            <person name="Gerwick L."/>
        </authorList>
    </citation>
    <scope>NUCLEOTIDE SEQUENCE [LARGE SCALE GENOMIC DNA]</scope>
    <source>
        <strain evidence="3">JHB</strain>
    </source>
</reference>
<name>A0A1D9FTW2_MOOP1</name>
<dbReference type="Proteomes" id="UP000176944">
    <property type="component" value="Chromosome"/>
</dbReference>
<dbReference type="EMBL" id="CP017708">
    <property type="protein sequence ID" value="AOY78745.1"/>
    <property type="molecule type" value="Genomic_DNA"/>
</dbReference>